<proteinExistence type="predicted"/>
<sequence length="83" mass="8273">MARNPATASIRVGNGIEFAFVGNGGPSLQLAGSDAKQLWKSAQLSGGGKTALIVGGVVLALGVGALLVVDAARDDCGDDCHEH</sequence>
<evidence type="ECO:0000313" key="3">
    <source>
        <dbReference type="Proteomes" id="UP001165383"/>
    </source>
</evidence>
<feature type="transmembrane region" description="Helical" evidence="1">
    <location>
        <begin position="50"/>
        <end position="69"/>
    </location>
</feature>
<evidence type="ECO:0000313" key="2">
    <source>
        <dbReference type="EMBL" id="MCL6741340.1"/>
    </source>
</evidence>
<evidence type="ECO:0000256" key="1">
    <source>
        <dbReference type="SAM" id="Phobius"/>
    </source>
</evidence>
<accession>A0ABT0SA95</accession>
<keyword evidence="1" id="KW-1133">Transmembrane helix</keyword>
<keyword evidence="3" id="KW-1185">Reference proteome</keyword>
<name>A0ABT0SA95_9SPHN</name>
<protein>
    <submittedName>
        <fullName evidence="2">Uncharacterized protein</fullName>
    </submittedName>
</protein>
<reference evidence="2" key="1">
    <citation type="submission" date="2022-05" db="EMBL/GenBank/DDBJ databases">
        <authorList>
            <person name="Jo J.-H."/>
            <person name="Im W.-T."/>
        </authorList>
    </citation>
    <scope>NUCLEOTIDE SEQUENCE</scope>
    <source>
        <strain evidence="2">RB56-2</strain>
    </source>
</reference>
<dbReference type="RefSeq" id="WP_249915733.1">
    <property type="nucleotide sequence ID" value="NZ_JAMGBB010000001.1"/>
</dbReference>
<keyword evidence="1" id="KW-0812">Transmembrane</keyword>
<comment type="caution">
    <text evidence="2">The sequence shown here is derived from an EMBL/GenBank/DDBJ whole genome shotgun (WGS) entry which is preliminary data.</text>
</comment>
<dbReference type="Proteomes" id="UP001165383">
    <property type="component" value="Unassembled WGS sequence"/>
</dbReference>
<dbReference type="EMBL" id="JAMGBB010000001">
    <property type="protein sequence ID" value="MCL6741340.1"/>
    <property type="molecule type" value="Genomic_DNA"/>
</dbReference>
<gene>
    <name evidence="2" type="ORF">LZ518_09385</name>
</gene>
<organism evidence="2 3">
    <name type="scientific">Sphingomonas brevis</name>
    <dbReference type="NCBI Taxonomy" id="2908206"/>
    <lineage>
        <taxon>Bacteria</taxon>
        <taxon>Pseudomonadati</taxon>
        <taxon>Pseudomonadota</taxon>
        <taxon>Alphaproteobacteria</taxon>
        <taxon>Sphingomonadales</taxon>
        <taxon>Sphingomonadaceae</taxon>
        <taxon>Sphingomonas</taxon>
    </lineage>
</organism>
<keyword evidence="1" id="KW-0472">Membrane</keyword>